<sequence length="113" mass="12687">MNSVKSGAGLDDIYKPSLWYFDELAFLRDKELQQDGVSSLDDGDEDGNEGSIDNIDSSTSGTESQYILISQREKKMDMESKHYEAPSLACAHLQQSNDSLDTLARSWAQEFRN</sequence>
<evidence type="ECO:0000256" key="1">
    <source>
        <dbReference type="SAM" id="MobiDB-lite"/>
    </source>
</evidence>
<gene>
    <name evidence="2" type="ORF">SK128_027009</name>
</gene>
<evidence type="ECO:0000313" key="3">
    <source>
        <dbReference type="Proteomes" id="UP001381693"/>
    </source>
</evidence>
<feature type="non-terminal residue" evidence="2">
    <location>
        <position position="113"/>
    </location>
</feature>
<dbReference type="AlphaFoldDB" id="A0AAN8X5Q2"/>
<keyword evidence="3" id="KW-1185">Reference proteome</keyword>
<accession>A0AAN8X5Q2</accession>
<proteinExistence type="predicted"/>
<name>A0AAN8X5Q2_HALRR</name>
<comment type="caution">
    <text evidence="2">The sequence shown here is derived from an EMBL/GenBank/DDBJ whole genome shotgun (WGS) entry which is preliminary data.</text>
</comment>
<dbReference type="EMBL" id="JAXCGZ010007950">
    <property type="protein sequence ID" value="KAK7078207.1"/>
    <property type="molecule type" value="Genomic_DNA"/>
</dbReference>
<feature type="compositionally biased region" description="Polar residues" evidence="1">
    <location>
        <begin position="54"/>
        <end position="64"/>
    </location>
</feature>
<protein>
    <submittedName>
        <fullName evidence="2">Uncharacterized protein</fullName>
    </submittedName>
</protein>
<feature type="region of interest" description="Disordered" evidence="1">
    <location>
        <begin position="36"/>
        <end position="64"/>
    </location>
</feature>
<reference evidence="2 3" key="1">
    <citation type="submission" date="2023-11" db="EMBL/GenBank/DDBJ databases">
        <title>Halocaridina rubra genome assembly.</title>
        <authorList>
            <person name="Smith C."/>
        </authorList>
    </citation>
    <scope>NUCLEOTIDE SEQUENCE [LARGE SCALE GENOMIC DNA]</scope>
    <source>
        <strain evidence="2">EP-1</strain>
        <tissue evidence="2">Whole</tissue>
    </source>
</reference>
<dbReference type="Proteomes" id="UP001381693">
    <property type="component" value="Unassembled WGS sequence"/>
</dbReference>
<evidence type="ECO:0000313" key="2">
    <source>
        <dbReference type="EMBL" id="KAK7078207.1"/>
    </source>
</evidence>
<organism evidence="2 3">
    <name type="scientific">Halocaridina rubra</name>
    <name type="common">Hawaiian red shrimp</name>
    <dbReference type="NCBI Taxonomy" id="373956"/>
    <lineage>
        <taxon>Eukaryota</taxon>
        <taxon>Metazoa</taxon>
        <taxon>Ecdysozoa</taxon>
        <taxon>Arthropoda</taxon>
        <taxon>Crustacea</taxon>
        <taxon>Multicrustacea</taxon>
        <taxon>Malacostraca</taxon>
        <taxon>Eumalacostraca</taxon>
        <taxon>Eucarida</taxon>
        <taxon>Decapoda</taxon>
        <taxon>Pleocyemata</taxon>
        <taxon>Caridea</taxon>
        <taxon>Atyoidea</taxon>
        <taxon>Atyidae</taxon>
        <taxon>Halocaridina</taxon>
    </lineage>
</organism>